<reference evidence="1 2" key="1">
    <citation type="submission" date="2019-07" db="EMBL/GenBank/DDBJ databases">
        <title>Complete Genome Sequence of Leptotrichia wadei Strain JMUB3936.</title>
        <authorList>
            <person name="Watanabe S."/>
            <person name="Cui L."/>
        </authorList>
    </citation>
    <scope>NUCLEOTIDE SEQUENCE [LARGE SCALE GENOMIC DNA]</scope>
    <source>
        <strain evidence="1 2">JMUB3936</strain>
    </source>
</reference>
<dbReference type="AlphaFoldDB" id="A0A510KVW8"/>
<name>A0A510KVW8_9FUSO</name>
<dbReference type="Proteomes" id="UP000321944">
    <property type="component" value="Chromosome"/>
</dbReference>
<proteinExistence type="predicted"/>
<evidence type="ECO:0000313" key="2">
    <source>
        <dbReference type="Proteomes" id="UP000321944"/>
    </source>
</evidence>
<dbReference type="OrthoDB" id="9765386at2"/>
<accession>A0A510KVW8</accession>
<gene>
    <name evidence="1" type="ORF">JMUB3936_2153</name>
</gene>
<dbReference type="EMBL" id="AP019841">
    <property type="protein sequence ID" value="BBM55842.1"/>
    <property type="molecule type" value="Genomic_DNA"/>
</dbReference>
<organism evidence="1 2">
    <name type="scientific">Leptotrichia wadei</name>
    <dbReference type="NCBI Taxonomy" id="157687"/>
    <lineage>
        <taxon>Bacteria</taxon>
        <taxon>Fusobacteriati</taxon>
        <taxon>Fusobacteriota</taxon>
        <taxon>Fusobacteriia</taxon>
        <taxon>Fusobacteriales</taxon>
        <taxon>Leptotrichiaceae</taxon>
        <taxon>Leptotrichia</taxon>
    </lineage>
</organism>
<sequence>MRNKKLVKIDIDLLTQCLIRTKDNKIVKTKVKEISIQDYNLENWEFNWIEESKKENKILGLFAENDKRLQGIVEYYENKERQLLEVLLVEIAPFNNRHNPKNILKSKEYLGVGGHLFAEIARISFEKGYDGYVSFLAKTNLIEHYKKTLGAKQLSYIEMYIDDEAAMKLVKKYYSKN</sequence>
<dbReference type="RefSeq" id="WP_147004460.1">
    <property type="nucleotide sequence ID" value="NZ_AP019841.1"/>
</dbReference>
<evidence type="ECO:0000313" key="1">
    <source>
        <dbReference type="EMBL" id="BBM55842.1"/>
    </source>
</evidence>
<evidence type="ECO:0008006" key="3">
    <source>
        <dbReference type="Google" id="ProtNLM"/>
    </source>
</evidence>
<protein>
    <recommendedName>
        <fullName evidence="3">N-acetyltransferase domain-containing protein</fullName>
    </recommendedName>
</protein>